<accession>A0ABQ6K201</accession>
<feature type="domain" description="Beta-lactamase-related" evidence="1">
    <location>
        <begin position="30"/>
        <end position="382"/>
    </location>
</feature>
<evidence type="ECO:0000259" key="1">
    <source>
        <dbReference type="Pfam" id="PF00144"/>
    </source>
</evidence>
<dbReference type="InterPro" id="IPR052907">
    <property type="entry name" value="Beta-lactamase/esterase"/>
</dbReference>
<keyword evidence="2" id="KW-0378">Hydrolase</keyword>
<dbReference type="InterPro" id="IPR012338">
    <property type="entry name" value="Beta-lactam/transpept-like"/>
</dbReference>
<evidence type="ECO:0000313" key="3">
    <source>
        <dbReference type="Proteomes" id="UP001157069"/>
    </source>
</evidence>
<evidence type="ECO:0000313" key="2">
    <source>
        <dbReference type="EMBL" id="GMA93100.1"/>
    </source>
</evidence>
<sequence length="408" mass="42915">MSPVTIEGIVAPGFEPVADAFRAAFEVTDTGAALAVRHRGAVVVDLWGGVADPVRGTTWTRDTHTTVFSCTKGLMSILAARAVAAGLLDYERPVAAYWPEFAQAGKAATRVRDLLAHRAGLSAPREAVDLATALEWDAMTRLLAEQEPLWEPGSGHAYHALTHGWLVGELLCRVTGLPPGEMLARELAEPLGAQVLLGVPQDAAIEISDSIVGDGLARLTREQAEARRPGAIDWPNRAMTLGDAFPPELVAPGEGFNAPAVRAALIPGAGGIATARGLAAVWSATVVETDGVRLLDDETVTRGIEVVSQGEPVFAVPPPWSRWGMGFQLDSEARRYLGPTSFGHDGAGGQVAFADRAHEVGFAFVTNRMEAIDDHRATRVVDALRTVLTASGSAGGAESLAMRGSRSG</sequence>
<dbReference type="Pfam" id="PF00144">
    <property type="entry name" value="Beta-lactamase"/>
    <property type="match status" value="1"/>
</dbReference>
<dbReference type="SUPFAM" id="SSF56601">
    <property type="entry name" value="beta-lactamase/transpeptidase-like"/>
    <property type="match status" value="1"/>
</dbReference>
<dbReference type="PANTHER" id="PTHR43319">
    <property type="entry name" value="BETA-LACTAMASE-RELATED"/>
    <property type="match status" value="1"/>
</dbReference>
<reference evidence="3" key="1">
    <citation type="journal article" date="2019" name="Int. J. Syst. Evol. Microbiol.">
        <title>The Global Catalogue of Microorganisms (GCM) 10K type strain sequencing project: providing services to taxonomists for standard genome sequencing and annotation.</title>
        <authorList>
            <consortium name="The Broad Institute Genomics Platform"/>
            <consortium name="The Broad Institute Genome Sequencing Center for Infectious Disease"/>
            <person name="Wu L."/>
            <person name="Ma J."/>
        </authorList>
    </citation>
    <scope>NUCLEOTIDE SEQUENCE [LARGE SCALE GENOMIC DNA]</scope>
    <source>
        <strain evidence="3">NBRC 108755</strain>
    </source>
</reference>
<comment type="caution">
    <text evidence="2">The sequence shown here is derived from an EMBL/GenBank/DDBJ whole genome shotgun (WGS) entry which is preliminary data.</text>
</comment>
<keyword evidence="3" id="KW-1185">Reference proteome</keyword>
<proteinExistence type="predicted"/>
<dbReference type="InterPro" id="IPR001466">
    <property type="entry name" value="Beta-lactam-related"/>
</dbReference>
<dbReference type="Proteomes" id="UP001157069">
    <property type="component" value="Unassembled WGS sequence"/>
</dbReference>
<organism evidence="2 3">
    <name type="scientific">Homoserinibacter gongjuensis</name>
    <dbReference type="NCBI Taxonomy" id="1162968"/>
    <lineage>
        <taxon>Bacteria</taxon>
        <taxon>Bacillati</taxon>
        <taxon>Actinomycetota</taxon>
        <taxon>Actinomycetes</taxon>
        <taxon>Micrococcales</taxon>
        <taxon>Microbacteriaceae</taxon>
        <taxon>Homoserinibacter</taxon>
    </lineage>
</organism>
<dbReference type="GO" id="GO:0016787">
    <property type="term" value="F:hydrolase activity"/>
    <property type="evidence" value="ECO:0007669"/>
    <property type="project" value="UniProtKB-KW"/>
</dbReference>
<gene>
    <name evidence="2" type="ORF">GCM10025869_36290</name>
</gene>
<dbReference type="EMBL" id="BSVA01000001">
    <property type="protein sequence ID" value="GMA93100.1"/>
    <property type="molecule type" value="Genomic_DNA"/>
</dbReference>
<dbReference type="Gene3D" id="3.40.710.10">
    <property type="entry name" value="DD-peptidase/beta-lactamase superfamily"/>
    <property type="match status" value="1"/>
</dbReference>
<name>A0ABQ6K201_9MICO</name>
<dbReference type="RefSeq" id="WP_284301818.1">
    <property type="nucleotide sequence ID" value="NZ_BSVA01000001.1"/>
</dbReference>
<protein>
    <submittedName>
        <fullName evidence="2">Serine hydrolase</fullName>
    </submittedName>
</protein>
<dbReference type="PANTHER" id="PTHR43319:SF3">
    <property type="entry name" value="BETA-LACTAMASE-RELATED DOMAIN-CONTAINING PROTEIN"/>
    <property type="match status" value="1"/>
</dbReference>